<name>A0A1J5RTU8_9ZZZZ</name>
<evidence type="ECO:0000313" key="1">
    <source>
        <dbReference type="EMBL" id="OIQ99696.1"/>
    </source>
</evidence>
<protein>
    <submittedName>
        <fullName evidence="1">Uncharacterized protein</fullName>
    </submittedName>
</protein>
<gene>
    <name evidence="1" type="ORF">GALL_182750</name>
</gene>
<accession>A0A1J5RTU8</accession>
<organism evidence="1">
    <name type="scientific">mine drainage metagenome</name>
    <dbReference type="NCBI Taxonomy" id="410659"/>
    <lineage>
        <taxon>unclassified sequences</taxon>
        <taxon>metagenomes</taxon>
        <taxon>ecological metagenomes</taxon>
    </lineage>
</organism>
<reference evidence="1" key="1">
    <citation type="submission" date="2016-10" db="EMBL/GenBank/DDBJ databases">
        <title>Sequence of Gallionella enrichment culture.</title>
        <authorList>
            <person name="Poehlein A."/>
            <person name="Muehling M."/>
            <person name="Daniel R."/>
        </authorList>
    </citation>
    <scope>NUCLEOTIDE SEQUENCE</scope>
</reference>
<sequence>MPALEIGLAVVDPRRLPALSALPVLGAGDIARFLGDDAALETLPADAVASHLYFGSEFCEHLFPDEAALERAIELSGKLGLSLVLATPAANDALVAKIGQAAASLPEGAEILVNDWGIAHFLRSAYPRLPLVAGRQLAKMIKDPRVPSAAWLKPYPGSYGTPGHRRLLERLGIGRIELDVPPFATPDLYSVDGIDLSVCLPYAYVAKGRICKIGSLRRELPEKFAPGRSCHRECLGIVEVGVAASSAGLVSSARGNSTFYRHDAAMAALVRDMVAQGRVTRLVFSGV</sequence>
<comment type="caution">
    <text evidence="1">The sequence shown here is derived from an EMBL/GenBank/DDBJ whole genome shotgun (WGS) entry which is preliminary data.</text>
</comment>
<dbReference type="AlphaFoldDB" id="A0A1J5RTU8"/>
<proteinExistence type="predicted"/>
<dbReference type="EMBL" id="MLJW01000103">
    <property type="protein sequence ID" value="OIQ99696.1"/>
    <property type="molecule type" value="Genomic_DNA"/>
</dbReference>